<organism evidence="3 4">
    <name type="scientific">Dactylosporangium roseum</name>
    <dbReference type="NCBI Taxonomy" id="47989"/>
    <lineage>
        <taxon>Bacteria</taxon>
        <taxon>Bacillati</taxon>
        <taxon>Actinomycetota</taxon>
        <taxon>Actinomycetes</taxon>
        <taxon>Micromonosporales</taxon>
        <taxon>Micromonosporaceae</taxon>
        <taxon>Dactylosporangium</taxon>
    </lineage>
</organism>
<keyword evidence="1 3" id="KW-0489">Methyltransferase</keyword>
<gene>
    <name evidence="3" type="ORF">Drose_02190</name>
</gene>
<dbReference type="RefSeq" id="WP_390891307.1">
    <property type="nucleotide sequence ID" value="NZ_BAAABS010000010.1"/>
</dbReference>
<dbReference type="Proteomes" id="UP001058271">
    <property type="component" value="Chromosome"/>
</dbReference>
<keyword evidence="2" id="KW-0808">Transferase</keyword>
<evidence type="ECO:0000313" key="3">
    <source>
        <dbReference type="EMBL" id="UWZ37145.1"/>
    </source>
</evidence>
<evidence type="ECO:0000313" key="4">
    <source>
        <dbReference type="Proteomes" id="UP001058271"/>
    </source>
</evidence>
<reference evidence="3" key="1">
    <citation type="submission" date="2021-04" db="EMBL/GenBank/DDBJ databases">
        <title>Biosynthetic gene clusters of Dactylosporangioum roseum.</title>
        <authorList>
            <person name="Hartkoorn R.C."/>
            <person name="Beaudoing E."/>
            <person name="Hot D."/>
            <person name="Moureu S."/>
        </authorList>
    </citation>
    <scope>NUCLEOTIDE SEQUENCE</scope>
    <source>
        <strain evidence="3">NRRL B-16295</strain>
    </source>
</reference>
<dbReference type="SUPFAM" id="SSF53335">
    <property type="entry name" value="S-adenosyl-L-methionine-dependent methyltransferases"/>
    <property type="match status" value="1"/>
</dbReference>
<dbReference type="PANTHER" id="PTHR43648:SF1">
    <property type="entry name" value="ELECTRON TRANSFER FLAVOPROTEIN BETA SUBUNIT LYSINE METHYLTRANSFERASE"/>
    <property type="match status" value="1"/>
</dbReference>
<dbReference type="InterPro" id="IPR050078">
    <property type="entry name" value="Ribosomal_L11_MeTrfase_PrmA"/>
</dbReference>
<name>A0ABY5Z509_9ACTN</name>
<sequence>MVGSVRRSRGRSGGHVTVPLLPELTLELAAEDVGLFDATGGYRSDTPPPFWTFAWPGGVALARFLLDHPAHVAGRSVADLGAGSGLVAIAAARAGAASVTAVDTDPAALAAVWRNAALNGVTVVTSPTPVPADVLLAGDVFYSGEVARRLLPLLRAHSGTVLVGDPGRGYFPERLFEELAAYTVPVRRTLEDTETMRVRIWRLKPR</sequence>
<dbReference type="GO" id="GO:0032259">
    <property type="term" value="P:methylation"/>
    <property type="evidence" value="ECO:0007669"/>
    <property type="project" value="UniProtKB-KW"/>
</dbReference>
<dbReference type="Gene3D" id="3.40.50.150">
    <property type="entry name" value="Vaccinia Virus protein VP39"/>
    <property type="match status" value="1"/>
</dbReference>
<proteinExistence type="predicted"/>
<evidence type="ECO:0000256" key="2">
    <source>
        <dbReference type="ARBA" id="ARBA00022679"/>
    </source>
</evidence>
<dbReference type="GO" id="GO:0008168">
    <property type="term" value="F:methyltransferase activity"/>
    <property type="evidence" value="ECO:0007669"/>
    <property type="project" value="UniProtKB-KW"/>
</dbReference>
<evidence type="ECO:0000256" key="1">
    <source>
        <dbReference type="ARBA" id="ARBA00022603"/>
    </source>
</evidence>
<dbReference type="EMBL" id="CP073721">
    <property type="protein sequence ID" value="UWZ37145.1"/>
    <property type="molecule type" value="Genomic_DNA"/>
</dbReference>
<dbReference type="Pfam" id="PF06325">
    <property type="entry name" value="PrmA"/>
    <property type="match status" value="1"/>
</dbReference>
<dbReference type="PANTHER" id="PTHR43648">
    <property type="entry name" value="ELECTRON TRANSFER FLAVOPROTEIN BETA SUBUNIT LYSINE METHYLTRANSFERASE"/>
    <property type="match status" value="1"/>
</dbReference>
<accession>A0ABY5Z509</accession>
<keyword evidence="4" id="KW-1185">Reference proteome</keyword>
<protein>
    <submittedName>
        <fullName evidence="3">Methyltransferase</fullName>
    </submittedName>
</protein>
<dbReference type="InterPro" id="IPR029063">
    <property type="entry name" value="SAM-dependent_MTases_sf"/>
</dbReference>